<gene>
    <name evidence="1" type="ORF">VNO78_01979</name>
</gene>
<reference evidence="1 2" key="1">
    <citation type="submission" date="2024-01" db="EMBL/GenBank/DDBJ databases">
        <title>The genomes of 5 underutilized Papilionoideae crops provide insights into root nodulation and disease resistanc.</title>
        <authorList>
            <person name="Jiang F."/>
        </authorList>
    </citation>
    <scope>NUCLEOTIDE SEQUENCE [LARGE SCALE GENOMIC DNA]</scope>
    <source>
        <strain evidence="1">DUOXIRENSHENG_FW03</strain>
        <tissue evidence="1">Leaves</tissue>
    </source>
</reference>
<evidence type="ECO:0000313" key="2">
    <source>
        <dbReference type="Proteomes" id="UP001386955"/>
    </source>
</evidence>
<protein>
    <submittedName>
        <fullName evidence="1">Uncharacterized protein</fullName>
    </submittedName>
</protein>
<dbReference type="EMBL" id="JAYMYS010000001">
    <property type="protein sequence ID" value="KAK7410836.1"/>
    <property type="molecule type" value="Genomic_DNA"/>
</dbReference>
<evidence type="ECO:0000313" key="1">
    <source>
        <dbReference type="EMBL" id="KAK7410836.1"/>
    </source>
</evidence>
<keyword evidence="2" id="KW-1185">Reference proteome</keyword>
<organism evidence="1 2">
    <name type="scientific">Psophocarpus tetragonolobus</name>
    <name type="common">Winged bean</name>
    <name type="synonym">Dolichos tetragonolobus</name>
    <dbReference type="NCBI Taxonomy" id="3891"/>
    <lineage>
        <taxon>Eukaryota</taxon>
        <taxon>Viridiplantae</taxon>
        <taxon>Streptophyta</taxon>
        <taxon>Embryophyta</taxon>
        <taxon>Tracheophyta</taxon>
        <taxon>Spermatophyta</taxon>
        <taxon>Magnoliopsida</taxon>
        <taxon>eudicotyledons</taxon>
        <taxon>Gunneridae</taxon>
        <taxon>Pentapetalae</taxon>
        <taxon>rosids</taxon>
        <taxon>fabids</taxon>
        <taxon>Fabales</taxon>
        <taxon>Fabaceae</taxon>
        <taxon>Papilionoideae</taxon>
        <taxon>50 kb inversion clade</taxon>
        <taxon>NPAAA clade</taxon>
        <taxon>indigoferoid/millettioid clade</taxon>
        <taxon>Phaseoleae</taxon>
        <taxon>Psophocarpus</taxon>
    </lineage>
</organism>
<proteinExistence type="predicted"/>
<comment type="caution">
    <text evidence="1">The sequence shown here is derived from an EMBL/GenBank/DDBJ whole genome shotgun (WGS) entry which is preliminary data.</text>
</comment>
<sequence length="133" mass="15335">MLEKTPFQWLVKLQKPLEICCPLLREMVTRWSNGAASFRIREHYVPFTPVDIWATEHVSLKTNVMSCTFPRFKALEDVIATHILKPNVELQQDNVGAMVVAILQLPWLTPKVILFATAFMMFDQMERNDGSIT</sequence>
<name>A0AAN9XUW0_PSOTE</name>
<accession>A0AAN9XUW0</accession>
<dbReference type="Proteomes" id="UP001386955">
    <property type="component" value="Unassembled WGS sequence"/>
</dbReference>
<dbReference type="AlphaFoldDB" id="A0AAN9XUW0"/>